<comment type="caution">
    <text evidence="1">The sequence shown here is derived from an EMBL/GenBank/DDBJ whole genome shotgun (WGS) entry which is preliminary data.</text>
</comment>
<sequence length="93" mass="11386">MKIYILFLNKYNLQEINQTQKFQNSFQNFKLSKNDKHSESIIDISQLCKNQNEKINLFENYFQIIIKQIQKRKNKFIVEQFQILQKLINQKSK</sequence>
<reference evidence="1" key="1">
    <citation type="submission" date="2022-10" db="EMBL/GenBank/DDBJ databases">
        <title>Novel sulphate-reducing endosymbionts in the free-living metamonad Anaeramoeba.</title>
        <authorList>
            <person name="Jerlstrom-Hultqvist J."/>
            <person name="Cepicka I."/>
            <person name="Gallot-Lavallee L."/>
            <person name="Salas-Leiva D."/>
            <person name="Curtis B.A."/>
            <person name="Zahonova K."/>
            <person name="Pipaliya S."/>
            <person name="Dacks J."/>
            <person name="Roger A.J."/>
        </authorList>
    </citation>
    <scope>NUCLEOTIDE SEQUENCE</scope>
    <source>
        <strain evidence="1">BMAN</strain>
    </source>
</reference>
<dbReference type="Proteomes" id="UP001149090">
    <property type="component" value="Unassembled WGS sequence"/>
</dbReference>
<accession>A0A9Q0LBK4</accession>
<dbReference type="EMBL" id="JAPDFW010000104">
    <property type="protein sequence ID" value="KAJ5069379.1"/>
    <property type="molecule type" value="Genomic_DNA"/>
</dbReference>
<proteinExistence type="predicted"/>
<protein>
    <submittedName>
        <fullName evidence="1">Uncharacterized protein</fullName>
    </submittedName>
</protein>
<gene>
    <name evidence="1" type="ORF">M0811_11550</name>
</gene>
<name>A0A9Q0LBK4_ANAIG</name>
<evidence type="ECO:0000313" key="2">
    <source>
        <dbReference type="Proteomes" id="UP001149090"/>
    </source>
</evidence>
<organism evidence="1 2">
    <name type="scientific">Anaeramoeba ignava</name>
    <name type="common">Anaerobic marine amoeba</name>
    <dbReference type="NCBI Taxonomy" id="1746090"/>
    <lineage>
        <taxon>Eukaryota</taxon>
        <taxon>Metamonada</taxon>
        <taxon>Anaeramoebidae</taxon>
        <taxon>Anaeramoeba</taxon>
    </lineage>
</organism>
<evidence type="ECO:0000313" key="1">
    <source>
        <dbReference type="EMBL" id="KAJ5069379.1"/>
    </source>
</evidence>
<dbReference type="AlphaFoldDB" id="A0A9Q0LBK4"/>
<keyword evidence="2" id="KW-1185">Reference proteome</keyword>